<gene>
    <name evidence="2" type="ORF">Kpho02_07210</name>
</gene>
<dbReference type="PRINTS" id="PR00081">
    <property type="entry name" value="GDHRDH"/>
</dbReference>
<protein>
    <submittedName>
        <fullName evidence="2">Short-chain dehydrogenase</fullName>
    </submittedName>
</protein>
<dbReference type="InterPro" id="IPR036291">
    <property type="entry name" value="NAD(P)-bd_dom_sf"/>
</dbReference>
<dbReference type="RefSeq" id="WP_285733476.1">
    <property type="nucleotide sequence ID" value="NZ_BSSA01000002.1"/>
</dbReference>
<dbReference type="SUPFAM" id="SSF51735">
    <property type="entry name" value="NAD(P)-binding Rossmann-fold domains"/>
    <property type="match status" value="1"/>
</dbReference>
<sequence>MSNEEITERNTSTTAGAAAAGPLAGRVALVAGATRGAGRAQAVELGRAGATVYVTGRTTRARASEVGRTTETIEESAELVCAAGGTGIAVPTDHLDEAQVRALAERIDREHGRLDVLVNDLWGGEHLLAASVFGKKSWETPLADGLRILELGVRSHVITAALLLPLLIRSDAPLHVEVTDGTARYNRRYRENMYYDLAKNAPIRLAFGLGQELAQYGGTAVAVSPGFLRSEQMLAHFGVREENWRDAIAQEPAFAIAESPRYLARAVAALAADPDRAKRWNGASTSSAELAKAYGVTDVDGSQPDAWAYFEDVARGGEISPEDYRRAAPSAGSAAPAPDSSAPGSAGSTSAESAP</sequence>
<dbReference type="NCBIfam" id="NF006159">
    <property type="entry name" value="PRK08303.1"/>
    <property type="match status" value="1"/>
</dbReference>
<dbReference type="Proteomes" id="UP001165041">
    <property type="component" value="Unassembled WGS sequence"/>
</dbReference>
<organism evidence="2 3">
    <name type="scientific">Kitasatospora phosalacinea</name>
    <dbReference type="NCBI Taxonomy" id="2065"/>
    <lineage>
        <taxon>Bacteria</taxon>
        <taxon>Bacillati</taxon>
        <taxon>Actinomycetota</taxon>
        <taxon>Actinomycetes</taxon>
        <taxon>Kitasatosporales</taxon>
        <taxon>Streptomycetaceae</taxon>
        <taxon>Kitasatospora</taxon>
    </lineage>
</organism>
<dbReference type="PANTHER" id="PTHR44147:SF2">
    <property type="entry name" value="DEHYDROGENASE_REDUCTASE SDR FAMILY MEMBER 1"/>
    <property type="match status" value="1"/>
</dbReference>
<dbReference type="EMBL" id="BSSA01000002">
    <property type="protein sequence ID" value="GLW68422.1"/>
    <property type="molecule type" value="Genomic_DNA"/>
</dbReference>
<proteinExistence type="predicted"/>
<dbReference type="InterPro" id="IPR002347">
    <property type="entry name" value="SDR_fam"/>
</dbReference>
<accession>A0A9W6Q2C0</accession>
<name>A0A9W6Q2C0_9ACTN</name>
<dbReference type="Gene3D" id="3.40.50.720">
    <property type="entry name" value="NAD(P)-binding Rossmann-like Domain"/>
    <property type="match status" value="1"/>
</dbReference>
<feature type="compositionally biased region" description="Low complexity" evidence="1">
    <location>
        <begin position="327"/>
        <end position="355"/>
    </location>
</feature>
<comment type="caution">
    <text evidence="2">The sequence shown here is derived from an EMBL/GenBank/DDBJ whole genome shotgun (WGS) entry which is preliminary data.</text>
</comment>
<evidence type="ECO:0000313" key="3">
    <source>
        <dbReference type="Proteomes" id="UP001165041"/>
    </source>
</evidence>
<dbReference type="PANTHER" id="PTHR44147">
    <property type="entry name" value="DEHYDROGENASE/REDUCTASE SDR FAMILY MEMBER 1"/>
    <property type="match status" value="1"/>
</dbReference>
<dbReference type="Pfam" id="PF00106">
    <property type="entry name" value="adh_short"/>
    <property type="match status" value="1"/>
</dbReference>
<evidence type="ECO:0000313" key="2">
    <source>
        <dbReference type="EMBL" id="GLW68422.1"/>
    </source>
</evidence>
<dbReference type="AlphaFoldDB" id="A0A9W6Q2C0"/>
<feature type="region of interest" description="Disordered" evidence="1">
    <location>
        <begin position="320"/>
        <end position="355"/>
    </location>
</feature>
<evidence type="ECO:0000256" key="1">
    <source>
        <dbReference type="SAM" id="MobiDB-lite"/>
    </source>
</evidence>
<reference evidence="2" key="1">
    <citation type="submission" date="2023-02" db="EMBL/GenBank/DDBJ databases">
        <title>Kitasatospora phosalacinea NBRC 14627.</title>
        <authorList>
            <person name="Ichikawa N."/>
            <person name="Sato H."/>
            <person name="Tonouchi N."/>
        </authorList>
    </citation>
    <scope>NUCLEOTIDE SEQUENCE</scope>
    <source>
        <strain evidence="2">NBRC 14627</strain>
    </source>
</reference>